<dbReference type="Proteomes" id="UP000230233">
    <property type="component" value="Chromosome V"/>
</dbReference>
<dbReference type="AlphaFoldDB" id="A0A2G5TA77"/>
<keyword evidence="1" id="KW-0812">Transmembrane</keyword>
<protein>
    <submittedName>
        <fullName evidence="2">Uncharacterized protein</fullName>
    </submittedName>
</protein>
<keyword evidence="3" id="KW-1185">Reference proteome</keyword>
<keyword evidence="1" id="KW-1133">Transmembrane helix</keyword>
<dbReference type="InterPro" id="IPR019425">
    <property type="entry name" value="7TM_GPCR_serpentine_rcpt_Srt"/>
</dbReference>
<reference evidence="3" key="1">
    <citation type="submission" date="2017-10" db="EMBL/GenBank/DDBJ databases">
        <title>Rapid genome shrinkage in a self-fertile nematode reveals novel sperm competition proteins.</title>
        <authorList>
            <person name="Yin D."/>
            <person name="Schwarz E.M."/>
            <person name="Thomas C.G."/>
            <person name="Felde R.L."/>
            <person name="Korf I.F."/>
            <person name="Cutter A.D."/>
            <person name="Schartner C.M."/>
            <person name="Ralston E.J."/>
            <person name="Meyer B.J."/>
            <person name="Haag E.S."/>
        </authorList>
    </citation>
    <scope>NUCLEOTIDE SEQUENCE [LARGE SCALE GENOMIC DNA]</scope>
    <source>
        <strain evidence="3">JU1422</strain>
    </source>
</reference>
<evidence type="ECO:0000313" key="2">
    <source>
        <dbReference type="EMBL" id="PIC24137.1"/>
    </source>
</evidence>
<keyword evidence="1" id="KW-0472">Membrane</keyword>
<proteinExistence type="predicted"/>
<feature type="transmembrane region" description="Helical" evidence="1">
    <location>
        <begin position="12"/>
        <end position="32"/>
    </location>
</feature>
<organism evidence="2 3">
    <name type="scientific">Caenorhabditis nigoni</name>
    <dbReference type="NCBI Taxonomy" id="1611254"/>
    <lineage>
        <taxon>Eukaryota</taxon>
        <taxon>Metazoa</taxon>
        <taxon>Ecdysozoa</taxon>
        <taxon>Nematoda</taxon>
        <taxon>Chromadorea</taxon>
        <taxon>Rhabditida</taxon>
        <taxon>Rhabditina</taxon>
        <taxon>Rhabditomorpha</taxon>
        <taxon>Rhabditoidea</taxon>
        <taxon>Rhabditidae</taxon>
        <taxon>Peloderinae</taxon>
        <taxon>Caenorhabditis</taxon>
    </lineage>
</organism>
<accession>A0A2G5TA77</accession>
<evidence type="ECO:0000256" key="1">
    <source>
        <dbReference type="SAM" id="Phobius"/>
    </source>
</evidence>
<comment type="caution">
    <text evidence="2">The sequence shown here is derived from an EMBL/GenBank/DDBJ whole genome shotgun (WGS) entry which is preliminary data.</text>
</comment>
<dbReference type="OrthoDB" id="5857725at2759"/>
<name>A0A2G5TA77_9PELO</name>
<gene>
    <name evidence="2" type="primary">Cnig_chr_V.g17581</name>
    <name evidence="2" type="ORF">B9Z55_017581</name>
</gene>
<dbReference type="Pfam" id="PF10321">
    <property type="entry name" value="7TM_GPCR_Srt"/>
    <property type="match status" value="1"/>
</dbReference>
<dbReference type="EMBL" id="PDUG01000005">
    <property type="protein sequence ID" value="PIC24137.1"/>
    <property type="molecule type" value="Genomic_DNA"/>
</dbReference>
<sequence>MSFFPYPLELVIAGHVSWQISCSCLSVVYLTLNRTIRNSVLKMVIPKSIRVKYGWHIGVEEHLAVEQAAETNGIALVNASGMPVKFDNYFGN</sequence>
<evidence type="ECO:0000313" key="3">
    <source>
        <dbReference type="Proteomes" id="UP000230233"/>
    </source>
</evidence>